<dbReference type="GO" id="GO:0016020">
    <property type="term" value="C:membrane"/>
    <property type="evidence" value="ECO:0007669"/>
    <property type="project" value="InterPro"/>
</dbReference>
<feature type="transmembrane region" description="Helical" evidence="2">
    <location>
        <begin position="34"/>
        <end position="54"/>
    </location>
</feature>
<name>A0AAN4ZD73_9BILA</name>
<keyword evidence="2" id="KW-0812">Transmembrane</keyword>
<dbReference type="InterPro" id="IPR004151">
    <property type="entry name" value="7TM_GPCR_serpentine_rcpt_Sre"/>
</dbReference>
<feature type="signal peptide" evidence="3">
    <location>
        <begin position="1"/>
        <end position="18"/>
    </location>
</feature>
<dbReference type="GO" id="GO:0007606">
    <property type="term" value="P:sensory perception of chemical stimulus"/>
    <property type="evidence" value="ECO:0007669"/>
    <property type="project" value="InterPro"/>
</dbReference>
<dbReference type="Pfam" id="PF03125">
    <property type="entry name" value="Sre"/>
    <property type="match status" value="1"/>
</dbReference>
<feature type="chain" id="PRO_5042834589" description="G protein-coupled receptor" evidence="3">
    <location>
        <begin position="19"/>
        <end position="160"/>
    </location>
</feature>
<comment type="similarity">
    <text evidence="1">Belongs to the nematode receptor-like protein sre family.</text>
</comment>
<keyword evidence="5" id="KW-1185">Reference proteome</keyword>
<accession>A0AAN4ZD73</accession>
<evidence type="ECO:0008006" key="6">
    <source>
        <dbReference type="Google" id="ProtNLM"/>
    </source>
</evidence>
<evidence type="ECO:0000256" key="3">
    <source>
        <dbReference type="SAM" id="SignalP"/>
    </source>
</evidence>
<keyword evidence="2" id="KW-0472">Membrane</keyword>
<gene>
    <name evidence="4" type="ORF">PMAYCL1PPCAC_08851</name>
</gene>
<feature type="transmembrane region" description="Helical" evidence="2">
    <location>
        <begin position="102"/>
        <end position="122"/>
    </location>
</feature>
<feature type="non-terminal residue" evidence="4">
    <location>
        <position position="1"/>
    </location>
</feature>
<feature type="transmembrane region" description="Helical" evidence="2">
    <location>
        <begin position="61"/>
        <end position="82"/>
    </location>
</feature>
<comment type="caution">
    <text evidence="4">The sequence shown here is derived from an EMBL/GenBank/DDBJ whole genome shotgun (WGS) entry which is preliminary data.</text>
</comment>
<keyword evidence="2" id="KW-1133">Transmembrane helix</keyword>
<reference evidence="5" key="1">
    <citation type="submission" date="2022-10" db="EMBL/GenBank/DDBJ databases">
        <title>Genome assembly of Pristionchus species.</title>
        <authorList>
            <person name="Yoshida K."/>
            <person name="Sommer R.J."/>
        </authorList>
    </citation>
    <scope>NUCLEOTIDE SEQUENCE [LARGE SCALE GENOMIC DNA]</scope>
    <source>
        <strain evidence="5">RS5460</strain>
    </source>
</reference>
<organism evidence="4 5">
    <name type="scientific">Pristionchus mayeri</name>
    <dbReference type="NCBI Taxonomy" id="1317129"/>
    <lineage>
        <taxon>Eukaryota</taxon>
        <taxon>Metazoa</taxon>
        <taxon>Ecdysozoa</taxon>
        <taxon>Nematoda</taxon>
        <taxon>Chromadorea</taxon>
        <taxon>Rhabditida</taxon>
        <taxon>Rhabditina</taxon>
        <taxon>Diplogasteromorpha</taxon>
        <taxon>Diplogasteroidea</taxon>
        <taxon>Neodiplogasteridae</taxon>
        <taxon>Pristionchus</taxon>
    </lineage>
</organism>
<keyword evidence="3" id="KW-0732">Signal</keyword>
<evidence type="ECO:0000256" key="1">
    <source>
        <dbReference type="ARBA" id="ARBA00006803"/>
    </source>
</evidence>
<dbReference type="AlphaFoldDB" id="A0AAN4ZD73"/>
<sequence length="160" mass="18544">SFSFWLAMSFITIERAIASHFVSSYEQQFRSVPAQMLIISIFVSLRNVCSIYLLTINEPAMAVISLSNTFINLGVMYIVKRINTRRNTLERNLSYRFQVKEIVMLSAIFPLTYAIGLLRCAAIRKIMISQRMLVEKPKIISEHDQYELARNAQNELWKVS</sequence>
<evidence type="ECO:0000313" key="5">
    <source>
        <dbReference type="Proteomes" id="UP001328107"/>
    </source>
</evidence>
<evidence type="ECO:0000256" key="2">
    <source>
        <dbReference type="SAM" id="Phobius"/>
    </source>
</evidence>
<dbReference type="EMBL" id="BTRK01000002">
    <property type="protein sequence ID" value="GMR38656.1"/>
    <property type="molecule type" value="Genomic_DNA"/>
</dbReference>
<feature type="non-terminal residue" evidence="4">
    <location>
        <position position="160"/>
    </location>
</feature>
<dbReference type="Proteomes" id="UP001328107">
    <property type="component" value="Unassembled WGS sequence"/>
</dbReference>
<evidence type="ECO:0000313" key="4">
    <source>
        <dbReference type="EMBL" id="GMR38656.1"/>
    </source>
</evidence>
<proteinExistence type="inferred from homology"/>
<protein>
    <recommendedName>
        <fullName evidence="6">G protein-coupled receptor</fullName>
    </recommendedName>
</protein>